<feature type="region of interest" description="Disordered" evidence="2">
    <location>
        <begin position="853"/>
        <end position="874"/>
    </location>
</feature>
<evidence type="ECO:0000256" key="1">
    <source>
        <dbReference type="SAM" id="Coils"/>
    </source>
</evidence>
<feature type="coiled-coil region" evidence="1">
    <location>
        <begin position="262"/>
        <end position="364"/>
    </location>
</feature>
<name>A0A0L6UBP5_9BASI</name>
<evidence type="ECO:0000313" key="3">
    <source>
        <dbReference type="EMBL" id="KNZ45235.1"/>
    </source>
</evidence>
<dbReference type="EMBL" id="LAVV01013882">
    <property type="protein sequence ID" value="KNZ45235.1"/>
    <property type="molecule type" value="Genomic_DNA"/>
</dbReference>
<accession>A0A0L6UBP5</accession>
<organism evidence="3 4">
    <name type="scientific">Puccinia sorghi</name>
    <dbReference type="NCBI Taxonomy" id="27349"/>
    <lineage>
        <taxon>Eukaryota</taxon>
        <taxon>Fungi</taxon>
        <taxon>Dikarya</taxon>
        <taxon>Basidiomycota</taxon>
        <taxon>Pucciniomycotina</taxon>
        <taxon>Pucciniomycetes</taxon>
        <taxon>Pucciniales</taxon>
        <taxon>Pucciniaceae</taxon>
        <taxon>Puccinia</taxon>
    </lineage>
</organism>
<feature type="compositionally biased region" description="Basic residues" evidence="2">
    <location>
        <begin position="564"/>
        <end position="575"/>
    </location>
</feature>
<protein>
    <submittedName>
        <fullName evidence="3">Uncharacterized protein</fullName>
    </submittedName>
</protein>
<evidence type="ECO:0000256" key="2">
    <source>
        <dbReference type="SAM" id="MobiDB-lite"/>
    </source>
</evidence>
<feature type="region of interest" description="Disordered" evidence="2">
    <location>
        <begin position="545"/>
        <end position="575"/>
    </location>
</feature>
<keyword evidence="1" id="KW-0175">Coiled coil</keyword>
<dbReference type="OrthoDB" id="2506944at2759"/>
<gene>
    <name evidence="3" type="ORF">VP01_834g2</name>
</gene>
<evidence type="ECO:0000313" key="4">
    <source>
        <dbReference type="Proteomes" id="UP000037035"/>
    </source>
</evidence>
<dbReference type="Proteomes" id="UP000037035">
    <property type="component" value="Unassembled WGS sequence"/>
</dbReference>
<dbReference type="AlphaFoldDB" id="A0A0L6UBP5"/>
<reference evidence="3 4" key="1">
    <citation type="submission" date="2015-08" db="EMBL/GenBank/DDBJ databases">
        <title>Next Generation Sequencing and Analysis of the Genome of Puccinia sorghi L Schw, the Causal Agent of Maize Common Rust.</title>
        <authorList>
            <person name="Rochi L."/>
            <person name="Burguener G."/>
            <person name="Darino M."/>
            <person name="Turjanski A."/>
            <person name="Kreff E."/>
            <person name="Dieguez M.J."/>
            <person name="Sacco F."/>
        </authorList>
    </citation>
    <scope>NUCLEOTIDE SEQUENCE [LARGE SCALE GENOMIC DNA]</scope>
    <source>
        <strain evidence="3 4">RO10H11247</strain>
    </source>
</reference>
<proteinExistence type="predicted"/>
<comment type="caution">
    <text evidence="3">The sequence shown here is derived from an EMBL/GenBank/DDBJ whole genome shotgun (WGS) entry which is preliminary data.</text>
</comment>
<sequence>MPKAPPSSGRPARTSARLGGLQLQIEPPSSTQIREFETILKRCEIQMQQKVDQIATRMASLEKWKRKSYQVQTTNFQYGQPLNEVRSLKLFSRKNRTDVTHIFQEITPKELSLVHSNSQHQLVTPKENSERIEKAQGELRNLRSEYDTFGRELMARFKDLTEQIRNQYTEHVANSLLAFKNELDVNLDCNVQRAIHLAQDSFRHELDRAVALKNYVTNDGLQNELNHFSQSTQVRIAEVTSMLETQCSKLQGNLDGLATETWDKIANNQKRAEENLRDLEIRASHLETQLKANYEGQLSRWSLDAKNLEEVTRTFQMKLDLSDGAKTAKLQDIKDKFQDALRRISDLEKNSEAEESARTRLQIQDTDENHEVFAFFGTVSKDLQSQQEELYGIENVLNSFEKVESNISTLQTTGHQPAMEELKNARDKLDLVEQTQQDLESSIRNWRVKTTLCGNSEENGSGAILIDSETIELPAPGTSVSLNQMNNMDVDKEYELGMENDNELNNKNSGIAEIPDTRTPISASAAIEKTPEPLHPELPSAIRETTPQNQQQANCSSLTPSHSSPRKNKTPSSMKRRFQIKNLSQKCQQPNLCTAAEKHDSRVLNRAMQSFIYYLAQQKQSKVPPLPHPTEDEMSLLKPLEFIDELLQNDTYALNEYTSLGPNVPRLLSIEEVQRIGWNPDPKYPTIKFSETIDTFPLNPDLPTPFDLLLVSAYVVDVFITACQKNCFIDVYAQQLEPPTVPEAQKLLIHALEHRIATRNREESHPGAVACNQKTDRQFQKRKRLAKRRKETCDSFVELEQFAFLFEDERLCSDDESDVETPRINTRIPLPFRSAKATKLVEHIDRRTIDLYKDSTTRKPGPLPTTREPPSNKSRLLACHERVSLGLPRDCYEEDVLQRLSREQLEGLKAMPDCLVNIDNIQGWHSGSLDSN</sequence>
<feature type="compositionally biased region" description="Polar residues" evidence="2">
    <location>
        <begin position="545"/>
        <end position="563"/>
    </location>
</feature>
<dbReference type="VEuPathDB" id="FungiDB:VP01_834g2"/>
<keyword evidence="4" id="KW-1185">Reference proteome</keyword>